<comment type="caution">
    <text evidence="1">The sequence shown here is derived from an EMBL/GenBank/DDBJ whole genome shotgun (WGS) entry which is preliminary data.</text>
</comment>
<organism evidence="1 2">
    <name type="scientific">Mojavia pulchra JT2-VF2</name>
    <dbReference type="NCBI Taxonomy" id="287848"/>
    <lineage>
        <taxon>Bacteria</taxon>
        <taxon>Bacillati</taxon>
        <taxon>Cyanobacteriota</taxon>
        <taxon>Cyanophyceae</taxon>
        <taxon>Nostocales</taxon>
        <taxon>Nostocaceae</taxon>
    </lineage>
</organism>
<name>A0A951Q057_9NOST</name>
<reference evidence="1" key="2">
    <citation type="journal article" date="2022" name="Microbiol. Resour. Announc.">
        <title>Metagenome Sequencing to Explore Phylogenomics of Terrestrial Cyanobacteria.</title>
        <authorList>
            <person name="Ward R.D."/>
            <person name="Stajich J.E."/>
            <person name="Johansen J.R."/>
            <person name="Huntemann M."/>
            <person name="Clum A."/>
            <person name="Foster B."/>
            <person name="Foster B."/>
            <person name="Roux S."/>
            <person name="Palaniappan K."/>
            <person name="Varghese N."/>
            <person name="Mukherjee S."/>
            <person name="Reddy T.B.K."/>
            <person name="Daum C."/>
            <person name="Copeland A."/>
            <person name="Chen I.A."/>
            <person name="Ivanova N.N."/>
            <person name="Kyrpides N.C."/>
            <person name="Shapiro N."/>
            <person name="Eloe-Fadrosh E.A."/>
            <person name="Pietrasiak N."/>
        </authorList>
    </citation>
    <scope>NUCLEOTIDE SEQUENCE</scope>
    <source>
        <strain evidence="1">JT2-VF2</strain>
    </source>
</reference>
<dbReference type="InterPro" id="IPR019734">
    <property type="entry name" value="TPR_rpt"/>
</dbReference>
<dbReference type="SUPFAM" id="SSF48452">
    <property type="entry name" value="TPR-like"/>
    <property type="match status" value="1"/>
</dbReference>
<gene>
    <name evidence="1" type="ORF">KME32_16985</name>
</gene>
<evidence type="ECO:0000313" key="2">
    <source>
        <dbReference type="Proteomes" id="UP000715781"/>
    </source>
</evidence>
<evidence type="ECO:0008006" key="3">
    <source>
        <dbReference type="Google" id="ProtNLM"/>
    </source>
</evidence>
<accession>A0A951Q057</accession>
<dbReference type="InterPro" id="IPR011990">
    <property type="entry name" value="TPR-like_helical_dom_sf"/>
</dbReference>
<proteinExistence type="predicted"/>
<evidence type="ECO:0000313" key="1">
    <source>
        <dbReference type="EMBL" id="MBW4562807.1"/>
    </source>
</evidence>
<dbReference type="SMART" id="SM00028">
    <property type="entry name" value="TPR"/>
    <property type="match status" value="4"/>
</dbReference>
<dbReference type="Proteomes" id="UP000715781">
    <property type="component" value="Unassembled WGS sequence"/>
</dbReference>
<sequence length="716" mass="80588">MTSSVQISPELCEAVLYDKINDAAIDVQQLMNSQLYDQALKTYHQILNNAALLSNAEQQGYVIVNLIRDERFAFQPLTQLPRQEQDKWVEWLGKVQEYALNLGEDASLSIAQHLELVAKGYQTLGRTDLAAIALQQATQAAQQISEPINRANEFIQLATMRLQFQNKAEAEQALTQALAAVEQIQSDDPYSQWNYLFSIALLYIQASEPQRALALAEKIANDYSPNSIRQEVVRDAVKRGDLQLAQTVTAKIQIAEYQANALVEMAVYWATHNQVRRGNRLFAQALKRVAKDDHAEAIQSTLIQTYQTSGQLTIALNAAQRITLDEPKALALGAIALGYAKANQFQQLQQVLAQLTGLIQSEAAVNPVGYVNNILQAAVNAEQYSFAMMVLNTVQNNADFLSKPGWYRQIVQAPLRSQNFDKALQLAKQIPNDFWPEERNTHLQEVAIAYANAQQWSRANEVLTQIENTTFTPYQVLARAELAAIAPTPEQFITLIQPAIEQAQALEPIAQKALAFAAIAQAYLRSGNEEQTQSFLQQAIQTVQQVEDEESLGRLFTQITDYLIQQRQYTAALTIAQANSVSYLRESSYDLIFQQALLSYGFYVALQVMELESLPDRQAAKLLAIAKTYAQLQRNEDALVLLDRAFKVAQQIADPESRMIQVSEYTEVPDESDRAHQYTRLVKLYVALERPDKVQQVIERIQSTTLRDYLQAWIHC</sequence>
<reference evidence="1" key="1">
    <citation type="submission" date="2021-05" db="EMBL/GenBank/DDBJ databases">
        <authorList>
            <person name="Pietrasiak N."/>
            <person name="Ward R."/>
            <person name="Stajich J.E."/>
            <person name="Kurbessoian T."/>
        </authorList>
    </citation>
    <scope>NUCLEOTIDE SEQUENCE</scope>
    <source>
        <strain evidence="1">JT2-VF2</strain>
    </source>
</reference>
<dbReference type="Gene3D" id="1.25.40.10">
    <property type="entry name" value="Tetratricopeptide repeat domain"/>
    <property type="match status" value="3"/>
</dbReference>
<dbReference type="AlphaFoldDB" id="A0A951Q057"/>
<dbReference type="EMBL" id="JAHHHN010000009">
    <property type="protein sequence ID" value="MBW4562807.1"/>
    <property type="molecule type" value="Genomic_DNA"/>
</dbReference>
<protein>
    <recommendedName>
        <fullName evidence="3">Tetratricopeptide repeat protein</fullName>
    </recommendedName>
</protein>